<dbReference type="Proteomes" id="UP000294003">
    <property type="component" value="Unassembled WGS sequence"/>
</dbReference>
<comment type="caution">
    <text evidence="7">The sequence shown here is derived from an EMBL/GenBank/DDBJ whole genome shotgun (WGS) entry which is preliminary data.</text>
</comment>
<feature type="domain" description="EXS" evidence="6">
    <location>
        <begin position="200"/>
        <end position="415"/>
    </location>
</feature>
<comment type="subcellular location">
    <subcellularLocation>
        <location evidence="1">Membrane</location>
        <topology evidence="1">Multi-pass membrane protein</topology>
    </subcellularLocation>
</comment>
<dbReference type="PANTHER" id="PTHR10783">
    <property type="entry name" value="XENOTROPIC AND POLYTROPIC RETROVIRUS RECEPTOR 1-RELATED"/>
    <property type="match status" value="1"/>
</dbReference>
<protein>
    <recommendedName>
        <fullName evidence="6">EXS domain-containing protein</fullName>
    </recommendedName>
</protein>
<accession>A0ABY0GWQ2</accession>
<feature type="transmembrane region" description="Helical" evidence="5">
    <location>
        <begin position="104"/>
        <end position="124"/>
    </location>
</feature>
<name>A0ABY0GWQ2_9PEZI</name>
<proteinExistence type="predicted"/>
<dbReference type="EMBL" id="QJNS01000335">
    <property type="protein sequence ID" value="RYO79297.1"/>
    <property type="molecule type" value="Genomic_DNA"/>
</dbReference>
<evidence type="ECO:0000313" key="7">
    <source>
        <dbReference type="EMBL" id="RYO79297.1"/>
    </source>
</evidence>
<dbReference type="InterPro" id="IPR004342">
    <property type="entry name" value="EXS_C"/>
</dbReference>
<evidence type="ECO:0000256" key="2">
    <source>
        <dbReference type="ARBA" id="ARBA00022692"/>
    </source>
</evidence>
<dbReference type="Pfam" id="PF03124">
    <property type="entry name" value="EXS"/>
    <property type="match status" value="1"/>
</dbReference>
<evidence type="ECO:0000313" key="8">
    <source>
        <dbReference type="Proteomes" id="UP000294003"/>
    </source>
</evidence>
<reference evidence="7 8" key="1">
    <citation type="submission" date="2018-06" db="EMBL/GenBank/DDBJ databases">
        <title>Complete Genomes of Monosporascus.</title>
        <authorList>
            <person name="Robinson A.J."/>
            <person name="Natvig D.O."/>
        </authorList>
    </citation>
    <scope>NUCLEOTIDE SEQUENCE [LARGE SCALE GENOMIC DNA]</scope>
    <source>
        <strain evidence="7 8">CBS 609.92</strain>
    </source>
</reference>
<evidence type="ECO:0000256" key="5">
    <source>
        <dbReference type="SAM" id="Phobius"/>
    </source>
</evidence>
<keyword evidence="4 5" id="KW-0472">Membrane</keyword>
<gene>
    <name evidence="7" type="ORF">DL762_008241</name>
</gene>
<dbReference type="PROSITE" id="PS51380">
    <property type="entry name" value="EXS"/>
    <property type="match status" value="1"/>
</dbReference>
<sequence>MDGDPAVEPGLDSFSLTFPLPYRVAFIVVLAVWGWGANLHYLHLRTIDVPSLIRYPGRSSPHHPTHHLSTYRFATVLSAIYAFSLLVFWAFTHRSPALVLAWDWLPLTYLGLLLALLAAPLGGGQNNYLSGSGRSRLRSTLRRVAVGGLAEARDGKFGDILLADVLTSYAKVLADLFVAVCMFLRSESRGVSASATARPDRACGGAVAVPLILAAPSLIRLRQCLIEYARVRRGPMSAETGWGGQHLANALKYSTAFPVIVLGALLQRGGDGSSYHRAWVVACAVNSLYSFYWDVAKDWDLTLLDARRGARGNQAFGLRRHLWLGPPALYYGVVALDLALRHTWALKLSARLGPLADLEGGLFLVQLLEVFRRWVWIFFRVETEWVRGQAALPNLGEDDILLGDFEAGGFQGKYEDEDD</sequence>
<keyword evidence="2 5" id="KW-0812">Transmembrane</keyword>
<dbReference type="PANTHER" id="PTHR10783:SF46">
    <property type="entry name" value="PROTEIN ERD1 HOMOLOG 2"/>
    <property type="match status" value="1"/>
</dbReference>
<feature type="transmembrane region" description="Helical" evidence="5">
    <location>
        <begin position="20"/>
        <end position="42"/>
    </location>
</feature>
<keyword evidence="8" id="KW-1185">Reference proteome</keyword>
<evidence type="ECO:0000259" key="6">
    <source>
        <dbReference type="PROSITE" id="PS51380"/>
    </source>
</evidence>
<evidence type="ECO:0000256" key="1">
    <source>
        <dbReference type="ARBA" id="ARBA00004141"/>
    </source>
</evidence>
<organism evidence="7 8">
    <name type="scientific">Monosporascus cannonballus</name>
    <dbReference type="NCBI Taxonomy" id="155416"/>
    <lineage>
        <taxon>Eukaryota</taxon>
        <taxon>Fungi</taxon>
        <taxon>Dikarya</taxon>
        <taxon>Ascomycota</taxon>
        <taxon>Pezizomycotina</taxon>
        <taxon>Sordariomycetes</taxon>
        <taxon>Xylariomycetidae</taxon>
        <taxon>Xylariales</taxon>
        <taxon>Xylariales incertae sedis</taxon>
        <taxon>Monosporascus</taxon>
    </lineage>
</organism>
<feature type="transmembrane region" description="Helical" evidence="5">
    <location>
        <begin position="73"/>
        <end position="92"/>
    </location>
</feature>
<evidence type="ECO:0000256" key="3">
    <source>
        <dbReference type="ARBA" id="ARBA00022989"/>
    </source>
</evidence>
<evidence type="ECO:0000256" key="4">
    <source>
        <dbReference type="ARBA" id="ARBA00023136"/>
    </source>
</evidence>
<keyword evidence="3 5" id="KW-1133">Transmembrane helix</keyword>